<dbReference type="RefSeq" id="WP_073288732.1">
    <property type="nucleotide sequence ID" value="NZ_FRAS01000035.1"/>
</dbReference>
<feature type="domain" description="T6SS Phospholipase effector Tle1-like catalytic" evidence="1">
    <location>
        <begin position="198"/>
        <end position="300"/>
    </location>
</feature>
<dbReference type="EMBL" id="FRAS01000035">
    <property type="protein sequence ID" value="SHM11593.1"/>
    <property type="molecule type" value="Genomic_DNA"/>
</dbReference>
<accession>A0A1M7G5N4</accession>
<dbReference type="Proteomes" id="UP000183947">
    <property type="component" value="Unassembled WGS sequence"/>
</dbReference>
<dbReference type="InterPro" id="IPR018712">
    <property type="entry name" value="Tle1-like_cat"/>
</dbReference>
<dbReference type="PANTHER" id="PTHR33840">
    <property type="match status" value="1"/>
</dbReference>
<protein>
    <submittedName>
        <fullName evidence="2">Uncharacterized alpha/beta hydrolase domain</fullName>
    </submittedName>
</protein>
<reference evidence="3" key="1">
    <citation type="submission" date="2016-11" db="EMBL/GenBank/DDBJ databases">
        <authorList>
            <person name="Varghese N."/>
            <person name="Submissions S."/>
        </authorList>
    </citation>
    <scope>NUCLEOTIDE SEQUENCE [LARGE SCALE GENOMIC DNA]</scope>
    <source>
        <strain evidence="3">DSM 18569</strain>
    </source>
</reference>
<sequence length="465" mass="51263">MGTVFNSLLDGPPSGIGKVVVGEEPETDDREPVRMRVAVFFDGTQNNRTNIETRLANVTATVVTINGRPVEVKGSYDSSYSNVAIMEYMNNIEDDQTEVSVYVEGIGTIDNEADDKDGLAWGSGPTGIPAKVTRGITEATTKISEVLRRTEKRLEALTVDVFGFSRGAAAARHFVARRTAEFFSQYPNLSATLGVPPEAITLNFVGVFDTVSSYAGESERGTLVRALGNVIFDTFGDDVDELRLAMHGAPMRAVQLGAADEYRKNFARTTITTSMQAGVGFECTLPGVHSDVGGSYKEEMVETSVVDTYERERLLREGWYVNNDEETQLPEPSGFWVRAGTSTRTTGTRTVRHHYQFIPLSIMMQLAQKFGATFKPFADDFAAYEVPDNLSGLSGLMHRYVLSRHDTALSEPANYVLPKAYKWVRNQYLHRSSVKGWGDMDAITMGGREVDNLPARQIISDLPSR</sequence>
<dbReference type="STRING" id="1121959.SAMN02746009_03961"/>
<evidence type="ECO:0000259" key="1">
    <source>
        <dbReference type="Pfam" id="PF09994"/>
    </source>
</evidence>
<name>A0A1M7G5N4_9BACT</name>
<dbReference type="GO" id="GO:0016787">
    <property type="term" value="F:hydrolase activity"/>
    <property type="evidence" value="ECO:0007669"/>
    <property type="project" value="UniProtKB-KW"/>
</dbReference>
<dbReference type="Pfam" id="PF09994">
    <property type="entry name" value="T6SS_Tle1-like_cat"/>
    <property type="match status" value="1"/>
</dbReference>
<keyword evidence="2" id="KW-0378">Hydrolase</keyword>
<dbReference type="OrthoDB" id="4378831at2"/>
<gene>
    <name evidence="2" type="ORF">SAMN02746009_03961</name>
</gene>
<keyword evidence="3" id="KW-1185">Reference proteome</keyword>
<organism evidence="2 3">
    <name type="scientific">Hymenobacter psychrotolerans DSM 18569</name>
    <dbReference type="NCBI Taxonomy" id="1121959"/>
    <lineage>
        <taxon>Bacteria</taxon>
        <taxon>Pseudomonadati</taxon>
        <taxon>Bacteroidota</taxon>
        <taxon>Cytophagia</taxon>
        <taxon>Cytophagales</taxon>
        <taxon>Hymenobacteraceae</taxon>
        <taxon>Hymenobacter</taxon>
    </lineage>
</organism>
<evidence type="ECO:0000313" key="3">
    <source>
        <dbReference type="Proteomes" id="UP000183947"/>
    </source>
</evidence>
<dbReference type="PANTHER" id="PTHR33840:SF1">
    <property type="entry name" value="TLE1 PHOSPHOLIPASE DOMAIN-CONTAINING PROTEIN"/>
    <property type="match status" value="1"/>
</dbReference>
<dbReference type="AlphaFoldDB" id="A0A1M7G5N4"/>
<evidence type="ECO:0000313" key="2">
    <source>
        <dbReference type="EMBL" id="SHM11593.1"/>
    </source>
</evidence>
<proteinExistence type="predicted"/>